<dbReference type="AlphaFoldDB" id="A0A9D9N2H2"/>
<reference evidence="2" key="2">
    <citation type="journal article" date="2021" name="PeerJ">
        <title>Extensive microbial diversity within the chicken gut microbiome revealed by metagenomics and culture.</title>
        <authorList>
            <person name="Gilroy R."/>
            <person name="Ravi A."/>
            <person name="Getino M."/>
            <person name="Pursley I."/>
            <person name="Horton D.L."/>
            <person name="Alikhan N.F."/>
            <person name="Baker D."/>
            <person name="Gharbi K."/>
            <person name="Hall N."/>
            <person name="Watson M."/>
            <person name="Adriaenssens E.M."/>
            <person name="Foster-Nyarko E."/>
            <person name="Jarju S."/>
            <person name="Secka A."/>
            <person name="Antonio M."/>
            <person name="Oren A."/>
            <person name="Chaudhuri R.R."/>
            <person name="La Ragione R."/>
            <person name="Hildebrand F."/>
            <person name="Pallen M.J."/>
        </authorList>
    </citation>
    <scope>NUCLEOTIDE SEQUENCE</scope>
    <source>
        <strain evidence="2">10532</strain>
    </source>
</reference>
<accession>A0A9D9N2H2</accession>
<dbReference type="Proteomes" id="UP000823638">
    <property type="component" value="Unassembled WGS sequence"/>
</dbReference>
<comment type="caution">
    <text evidence="2">The sequence shown here is derived from an EMBL/GenBank/DDBJ whole genome shotgun (WGS) entry which is preliminary data.</text>
</comment>
<organism evidence="2 3">
    <name type="scientific">Candidatus Gallitreponema excrementavium</name>
    <dbReference type="NCBI Taxonomy" id="2840840"/>
    <lineage>
        <taxon>Bacteria</taxon>
        <taxon>Pseudomonadati</taxon>
        <taxon>Spirochaetota</taxon>
        <taxon>Spirochaetia</taxon>
        <taxon>Spirochaetales</taxon>
        <taxon>Candidatus Gallitreponema</taxon>
    </lineage>
</organism>
<dbReference type="EMBL" id="JADIMM010000085">
    <property type="protein sequence ID" value="MBO8458041.1"/>
    <property type="molecule type" value="Genomic_DNA"/>
</dbReference>
<evidence type="ECO:0000313" key="3">
    <source>
        <dbReference type="Proteomes" id="UP000823638"/>
    </source>
</evidence>
<feature type="coiled-coil region" evidence="1">
    <location>
        <begin position="340"/>
        <end position="374"/>
    </location>
</feature>
<sequence>MDSKRKNIQELQLNINDASDNLISLYRDLGRRLLTDNAGENAEKTNLYRSLLSQRDEFTSNINTIRQGIERKQEIASFINEVNKHIAELKKDQDSLFEKLGESIFKNYDEAYSSAFGTSFSVAKEEGNKLIEKESLLSEIKKQLEQSNVLQKIGLKIKMISLEAGISQHKAKTLKAFREGGCAVFKSGVLDSKISGDSSISKEIISAYNECSKVGTKIKEQEDRISLLNEESEKIKESFLVNGKENPLVKMENLKSEIKNCDNQIERLCNEAGLSYLDKFVGDDGEYTSESIPESYRSWIEQGSILRKTRADLGRKVQYLEICLKLENTEALIISYKESIAENSSKILKLQEINENLQKKIDNVSAEREELLAEKLKMEQ</sequence>
<name>A0A9D9N2H2_9SPIR</name>
<evidence type="ECO:0000256" key="1">
    <source>
        <dbReference type="SAM" id="Coils"/>
    </source>
</evidence>
<protein>
    <submittedName>
        <fullName evidence="2">Uncharacterized protein</fullName>
    </submittedName>
</protein>
<proteinExistence type="predicted"/>
<reference evidence="2" key="1">
    <citation type="submission" date="2020-10" db="EMBL/GenBank/DDBJ databases">
        <authorList>
            <person name="Gilroy R."/>
        </authorList>
    </citation>
    <scope>NUCLEOTIDE SEQUENCE</scope>
    <source>
        <strain evidence="2">10532</strain>
    </source>
</reference>
<feature type="coiled-coil region" evidence="1">
    <location>
        <begin position="1"/>
        <end position="28"/>
    </location>
</feature>
<keyword evidence="1" id="KW-0175">Coiled coil</keyword>
<feature type="coiled-coil region" evidence="1">
    <location>
        <begin position="218"/>
        <end position="271"/>
    </location>
</feature>
<gene>
    <name evidence="2" type="ORF">IAA81_07420</name>
</gene>
<evidence type="ECO:0000313" key="2">
    <source>
        <dbReference type="EMBL" id="MBO8458041.1"/>
    </source>
</evidence>